<proteinExistence type="predicted"/>
<gene>
    <name evidence="2" type="ORF">HK099_006282</name>
</gene>
<evidence type="ECO:0000313" key="3">
    <source>
        <dbReference type="Proteomes" id="UP001211065"/>
    </source>
</evidence>
<name>A0AAD5XUF4_9FUNG</name>
<sequence length="178" mass="19202">MDSFPFDSSELPTVEAVNQTIDLSAQSTSTLPSLAQPTLAVTSSFKHIVQGCAELRGFLGSHFPKSFLHHDCCTDISDPPVTPDNSSPSIHIVCDEKTPSSIQKLIVKNIPLNTALPDLNTISKLKAKRYQSTLVVLNTVLIGEIPSQIGSLNNLQYLILNNNQFTGAIPSSIGIIFV</sequence>
<dbReference type="PANTHER" id="PTHR48059">
    <property type="entry name" value="POLYGALACTURONASE INHIBITOR 1"/>
    <property type="match status" value="1"/>
</dbReference>
<dbReference type="Proteomes" id="UP001211065">
    <property type="component" value="Unassembled WGS sequence"/>
</dbReference>
<dbReference type="Gene3D" id="3.80.10.10">
    <property type="entry name" value="Ribonuclease Inhibitor"/>
    <property type="match status" value="1"/>
</dbReference>
<comment type="subcellular location">
    <subcellularLocation>
        <location evidence="1">Cell envelope</location>
    </subcellularLocation>
</comment>
<dbReference type="AlphaFoldDB" id="A0AAD5XUF4"/>
<keyword evidence="3" id="KW-1185">Reference proteome</keyword>
<dbReference type="SUPFAM" id="SSF52058">
    <property type="entry name" value="L domain-like"/>
    <property type="match status" value="1"/>
</dbReference>
<accession>A0AAD5XUF4</accession>
<evidence type="ECO:0000313" key="2">
    <source>
        <dbReference type="EMBL" id="KAJ3215629.1"/>
    </source>
</evidence>
<protein>
    <submittedName>
        <fullName evidence="2">Uncharacterized protein</fullName>
    </submittedName>
</protein>
<dbReference type="InterPro" id="IPR051848">
    <property type="entry name" value="PGIP"/>
</dbReference>
<organism evidence="2 3">
    <name type="scientific">Clydaea vesicula</name>
    <dbReference type="NCBI Taxonomy" id="447962"/>
    <lineage>
        <taxon>Eukaryota</taxon>
        <taxon>Fungi</taxon>
        <taxon>Fungi incertae sedis</taxon>
        <taxon>Chytridiomycota</taxon>
        <taxon>Chytridiomycota incertae sedis</taxon>
        <taxon>Chytridiomycetes</taxon>
        <taxon>Lobulomycetales</taxon>
        <taxon>Lobulomycetaceae</taxon>
        <taxon>Clydaea</taxon>
    </lineage>
</organism>
<evidence type="ECO:0000256" key="1">
    <source>
        <dbReference type="ARBA" id="ARBA00004196"/>
    </source>
</evidence>
<reference evidence="2" key="1">
    <citation type="submission" date="2020-05" db="EMBL/GenBank/DDBJ databases">
        <title>Phylogenomic resolution of chytrid fungi.</title>
        <authorList>
            <person name="Stajich J.E."/>
            <person name="Amses K."/>
            <person name="Simmons R."/>
            <person name="Seto K."/>
            <person name="Myers J."/>
            <person name="Bonds A."/>
            <person name="Quandt C.A."/>
            <person name="Barry K."/>
            <person name="Liu P."/>
            <person name="Grigoriev I."/>
            <person name="Longcore J.E."/>
            <person name="James T.Y."/>
        </authorList>
    </citation>
    <scope>NUCLEOTIDE SEQUENCE</scope>
    <source>
        <strain evidence="2">JEL0476</strain>
    </source>
</reference>
<dbReference type="PANTHER" id="PTHR48059:SF30">
    <property type="entry name" value="OS06G0587000 PROTEIN"/>
    <property type="match status" value="1"/>
</dbReference>
<dbReference type="InterPro" id="IPR032675">
    <property type="entry name" value="LRR_dom_sf"/>
</dbReference>
<dbReference type="EMBL" id="JADGJW010000530">
    <property type="protein sequence ID" value="KAJ3215629.1"/>
    <property type="molecule type" value="Genomic_DNA"/>
</dbReference>
<comment type="caution">
    <text evidence="2">The sequence shown here is derived from an EMBL/GenBank/DDBJ whole genome shotgun (WGS) entry which is preliminary data.</text>
</comment>